<dbReference type="SUPFAM" id="SSF69255">
    <property type="entry name" value="gp5 N-terminal domain-like"/>
    <property type="match status" value="1"/>
</dbReference>
<evidence type="ECO:0000256" key="1">
    <source>
        <dbReference type="ARBA" id="ARBA00005558"/>
    </source>
</evidence>
<dbReference type="EMBL" id="WNKX01000029">
    <property type="protein sequence ID" value="MTW13872.1"/>
    <property type="molecule type" value="Genomic_DNA"/>
</dbReference>
<sequence length="864" mass="94544">MLEDVLLPQRVQGSESICGSIEYRILCVSLDAYISLKELIALPVAVDIVTDRGDLRSVCGIVTEAHAGDSDGGLASYQIVLRDALSIMEKRNNTRVFRNKNEVEIVQVILDEWMQTNPIIGACFRYEMDESFKSDSYPQREFTMQYNESDATFIRRLLKRRGIAWYFRADKSNWPSHTMVLFNNADTLPPNAAGIVRYHRDAATEERDSITSWCAVRTLQPGRVSRFSWNYKNPTDTEFMTTTVQSQSDQGSNGNEMSATLDDYLILSPHAGDDHEDLCQLGQLAMNRHDLESKCFHGEGNVRDFCVGEYFELEGHPEIDAHANGEREFVITTLQMAVTNNLSKELTTRVERLFSRSRWVHEPESEQSSTRMKTRIVAVRRGIPIVPAYDARTDVPNVPMQSAIVVGPDGEEVHCDELGRVKVRFRTTRKADHEHAQGAGAADKDNDSAWVRVSSSWAGNGPGSMNQFGSLQLPRVGSEVLIAFLGGDPDRPMIVGQAYNQIAHPPALSQGGGLPGNRYLSGLKSREVQGSKSNQLRFDDTSGEISAQLSSDHSSAQLNLGFITHERSNGSGAKRGEGAELTTNRAAAIRGESGVLISAAPFASPRHEMLDREPCLSAANLAHQVHKHLAEVATKVSEDSEEADSLGEVVARLENWREGGGEPLLALSARTGLIEGSAGPIVLAAQTDIHSNSAHNTNIGAGGNLIARAAKGVSVLACKLGMKLIASGGDIKIQSQNGSIEISTSKQIKLIANQKIELHSPAIKFVSKGAQIDCEEGRITQQSNGPHTIKSSKFDHLSGGEGSPELMTATSMDVEHDQQVLVTDLMSDDPIPNRKYRITVEDGQVIDGKTDKNGLTERFKTKTC</sequence>
<evidence type="ECO:0000259" key="3">
    <source>
        <dbReference type="Pfam" id="PF04717"/>
    </source>
</evidence>
<accession>A0A6L6QNB5</accession>
<dbReference type="InterPro" id="IPR037026">
    <property type="entry name" value="Vgr_OB-fold_dom_sf"/>
</dbReference>
<feature type="compositionally biased region" description="Polar residues" evidence="2">
    <location>
        <begin position="781"/>
        <end position="791"/>
    </location>
</feature>
<dbReference type="Gene3D" id="2.40.50.230">
    <property type="entry name" value="Gp5 N-terminal domain"/>
    <property type="match status" value="1"/>
</dbReference>
<dbReference type="Pfam" id="PF05954">
    <property type="entry name" value="Phage_GPD"/>
    <property type="match status" value="1"/>
</dbReference>
<dbReference type="InterPro" id="IPR028244">
    <property type="entry name" value="T6SS_Rhs_Vgr_dom"/>
</dbReference>
<keyword evidence="7" id="KW-1185">Reference proteome</keyword>
<dbReference type="Gene3D" id="2.30.110.50">
    <property type="match status" value="1"/>
</dbReference>
<comment type="caution">
    <text evidence="6">The sequence shown here is derived from an EMBL/GenBank/DDBJ whole genome shotgun (WGS) entry which is preliminary data.</text>
</comment>
<dbReference type="Pfam" id="PF10106">
    <property type="entry name" value="DUF2345"/>
    <property type="match status" value="1"/>
</dbReference>
<dbReference type="Pfam" id="PF04717">
    <property type="entry name" value="Phage_base_V"/>
    <property type="match status" value="1"/>
</dbReference>
<feature type="domain" description="DUF2345" evidence="4">
    <location>
        <begin position="659"/>
        <end position="796"/>
    </location>
</feature>
<protein>
    <submittedName>
        <fullName evidence="6">Type VI secretion system tip protein VgrG</fullName>
    </submittedName>
</protein>
<evidence type="ECO:0000259" key="5">
    <source>
        <dbReference type="Pfam" id="PF13296"/>
    </source>
</evidence>
<feature type="domain" description="Putative type VI secretion system Rhs element associated Vgr" evidence="5">
    <location>
        <begin position="526"/>
        <end position="633"/>
    </location>
</feature>
<evidence type="ECO:0000313" key="6">
    <source>
        <dbReference type="EMBL" id="MTW13872.1"/>
    </source>
</evidence>
<dbReference type="OrthoDB" id="1907165at2"/>
<evidence type="ECO:0000256" key="2">
    <source>
        <dbReference type="SAM" id="MobiDB-lite"/>
    </source>
</evidence>
<dbReference type="InterPro" id="IPR006533">
    <property type="entry name" value="T6SS_Vgr_RhsGE"/>
</dbReference>
<feature type="region of interest" description="Disordered" evidence="2">
    <location>
        <begin position="781"/>
        <end position="800"/>
    </location>
</feature>
<reference evidence="6 7" key="1">
    <citation type="submission" date="2019-11" db="EMBL/GenBank/DDBJ databases">
        <title>Type strains purchased from KCTC, JCM and DSMZ.</title>
        <authorList>
            <person name="Lu H."/>
        </authorList>
    </citation>
    <scope>NUCLEOTIDE SEQUENCE [LARGE SCALE GENOMIC DNA]</scope>
    <source>
        <strain evidence="6 7">JCM 31587</strain>
    </source>
</reference>
<dbReference type="InterPro" id="IPR017847">
    <property type="entry name" value="T6SS_RhsGE_Vgr_subset"/>
</dbReference>
<dbReference type="Proteomes" id="UP000472320">
    <property type="component" value="Unassembled WGS sequence"/>
</dbReference>
<dbReference type="InterPro" id="IPR006531">
    <property type="entry name" value="Gp5/Vgr_OB"/>
</dbReference>
<dbReference type="AlphaFoldDB" id="A0A6L6QNB5"/>
<dbReference type="SUPFAM" id="SSF69349">
    <property type="entry name" value="Phage fibre proteins"/>
    <property type="match status" value="1"/>
</dbReference>
<feature type="domain" description="Gp5/Type VI secretion system Vgr protein OB-fold" evidence="3">
    <location>
        <begin position="443"/>
        <end position="499"/>
    </location>
</feature>
<evidence type="ECO:0000259" key="4">
    <source>
        <dbReference type="Pfam" id="PF10106"/>
    </source>
</evidence>
<gene>
    <name evidence="6" type="primary">tssI</name>
    <name evidence="6" type="ORF">GM658_24980</name>
</gene>
<dbReference type="Gene3D" id="4.10.220.110">
    <property type="match status" value="1"/>
</dbReference>
<evidence type="ECO:0000313" key="7">
    <source>
        <dbReference type="Proteomes" id="UP000472320"/>
    </source>
</evidence>
<comment type="similarity">
    <text evidence="1">Belongs to the VgrG protein family.</text>
</comment>
<name>A0A6L6QNB5_9BURK</name>
<dbReference type="NCBIfam" id="TIGR01646">
    <property type="entry name" value="vgr_GE"/>
    <property type="match status" value="1"/>
</dbReference>
<organism evidence="6 7">
    <name type="scientific">Massilia eburnea</name>
    <dbReference type="NCBI Taxonomy" id="1776165"/>
    <lineage>
        <taxon>Bacteria</taxon>
        <taxon>Pseudomonadati</taxon>
        <taxon>Pseudomonadota</taxon>
        <taxon>Betaproteobacteria</taxon>
        <taxon>Burkholderiales</taxon>
        <taxon>Oxalobacteraceae</taxon>
        <taxon>Telluria group</taxon>
        <taxon>Massilia</taxon>
    </lineage>
</organism>
<dbReference type="Pfam" id="PF13296">
    <property type="entry name" value="T6SS_Vgr"/>
    <property type="match status" value="1"/>
</dbReference>
<dbReference type="NCBIfam" id="TIGR03361">
    <property type="entry name" value="VI_Rhs_Vgr"/>
    <property type="match status" value="1"/>
</dbReference>
<dbReference type="Gene3D" id="3.55.50.10">
    <property type="entry name" value="Baseplate protein-like domains"/>
    <property type="match status" value="1"/>
</dbReference>
<proteinExistence type="inferred from homology"/>
<dbReference type="SUPFAM" id="SSF69279">
    <property type="entry name" value="Phage tail proteins"/>
    <property type="match status" value="2"/>
</dbReference>
<dbReference type="InterPro" id="IPR018769">
    <property type="entry name" value="VgrG2_DUF2345"/>
</dbReference>